<name>A0A382ZKY5_9ZZZZ</name>
<protein>
    <submittedName>
        <fullName evidence="2">Uncharacterized protein</fullName>
    </submittedName>
</protein>
<gene>
    <name evidence="2" type="ORF">METZ01_LOCUS449090</name>
</gene>
<proteinExistence type="predicted"/>
<dbReference type="EMBL" id="UINC01184832">
    <property type="protein sequence ID" value="SVD96236.1"/>
    <property type="molecule type" value="Genomic_DNA"/>
</dbReference>
<feature type="compositionally biased region" description="Pro residues" evidence="1">
    <location>
        <begin position="1"/>
        <end position="10"/>
    </location>
</feature>
<reference evidence="2" key="1">
    <citation type="submission" date="2018-05" db="EMBL/GenBank/DDBJ databases">
        <authorList>
            <person name="Lanie J.A."/>
            <person name="Ng W.-L."/>
            <person name="Kazmierczak K.M."/>
            <person name="Andrzejewski T.M."/>
            <person name="Davidsen T.M."/>
            <person name="Wayne K.J."/>
            <person name="Tettelin H."/>
            <person name="Glass J.I."/>
            <person name="Rusch D."/>
            <person name="Podicherti R."/>
            <person name="Tsui H.-C.T."/>
            <person name="Winkler M.E."/>
        </authorList>
    </citation>
    <scope>NUCLEOTIDE SEQUENCE</scope>
</reference>
<sequence length="54" mass="5740">MTSPSPPPSPSASTALHRKARQLQSNHRIGLIGLDRASFQSALEGLGEPAFRAK</sequence>
<feature type="region of interest" description="Disordered" evidence="1">
    <location>
        <begin position="1"/>
        <end position="22"/>
    </location>
</feature>
<organism evidence="2">
    <name type="scientific">marine metagenome</name>
    <dbReference type="NCBI Taxonomy" id="408172"/>
    <lineage>
        <taxon>unclassified sequences</taxon>
        <taxon>metagenomes</taxon>
        <taxon>ecological metagenomes</taxon>
    </lineage>
</organism>
<evidence type="ECO:0000256" key="1">
    <source>
        <dbReference type="SAM" id="MobiDB-lite"/>
    </source>
</evidence>
<accession>A0A382ZKY5</accession>
<evidence type="ECO:0000313" key="2">
    <source>
        <dbReference type="EMBL" id="SVD96236.1"/>
    </source>
</evidence>
<dbReference type="AlphaFoldDB" id="A0A382ZKY5"/>
<feature type="non-terminal residue" evidence="2">
    <location>
        <position position="54"/>
    </location>
</feature>